<dbReference type="InterPro" id="IPR048279">
    <property type="entry name" value="MdtK-like"/>
</dbReference>
<proteinExistence type="predicted"/>
<evidence type="ECO:0000256" key="1">
    <source>
        <dbReference type="ARBA" id="ARBA00004651"/>
    </source>
</evidence>
<comment type="subcellular location">
    <subcellularLocation>
        <location evidence="1">Cell membrane</location>
        <topology evidence="1">Multi-pass membrane protein</topology>
    </subcellularLocation>
</comment>
<dbReference type="OrthoDB" id="9776324at2"/>
<evidence type="ECO:0000256" key="4">
    <source>
        <dbReference type="ARBA" id="ARBA00022692"/>
    </source>
</evidence>
<sequence length="456" mass="50121">MPKQISENKRNMILNGNLSQAILMLAVPVMINSFIQSMYNLTDTFWLGRIGTENQSAITLVSPFQNILNSFGSGITTAGAILISQYLGARKDEQANKMANHICITSLGFSLICALLCWLISPALVTWLGARGVVYEYGLTYLRIVVLDMPFLFMINLFTAVKQAQGDTVKPMLLNLLGIMINLILDPLFLIVFHFGIGGAAFATLIAKIPCALIGLILLTKSDQLIRISFKNFVFDQKMIRAIIKIGLPTAIGGSTMQLGTLIMTRNVNVYGYIATSAYGIGNKINSLITMPASGVGSAVSTIVGQNMGAGNTERAKKTFHYSLKMCTLFLLILGFIFSRRPVSQTMVSFFSTDAKVIPLAADYLSIIAFWCFTNAFYNVSQGLFQGCGHTLITMLVDASRIWLFRLLSLWICANVFHMGVASVWYSVVISNGTSAIILYLLYWTGIWKKGYADPL</sequence>
<reference evidence="8 9" key="1">
    <citation type="submission" date="2015-09" db="EMBL/GenBank/DDBJ databases">
        <authorList>
            <consortium name="Pathogen Informatics"/>
        </authorList>
    </citation>
    <scope>NUCLEOTIDE SEQUENCE [LARGE SCALE GENOMIC DNA]</scope>
    <source>
        <strain evidence="8 9">2789STDY5834960</strain>
    </source>
</reference>
<keyword evidence="3" id="KW-1003">Cell membrane</keyword>
<feature type="transmembrane region" description="Helical" evidence="7">
    <location>
        <begin position="199"/>
        <end position="219"/>
    </location>
</feature>
<evidence type="ECO:0000256" key="6">
    <source>
        <dbReference type="ARBA" id="ARBA00023136"/>
    </source>
</evidence>
<dbReference type="GO" id="GO:0042910">
    <property type="term" value="F:xenobiotic transmembrane transporter activity"/>
    <property type="evidence" value="ECO:0007669"/>
    <property type="project" value="InterPro"/>
</dbReference>
<dbReference type="CDD" id="cd13138">
    <property type="entry name" value="MATE_yoeA_like"/>
    <property type="match status" value="1"/>
</dbReference>
<gene>
    <name evidence="8" type="primary">mepA_8</name>
    <name evidence="8" type="ORF">ERS852572_01454</name>
</gene>
<accession>A0A173TD36</accession>
<dbReference type="Proteomes" id="UP000095350">
    <property type="component" value="Unassembled WGS sequence"/>
</dbReference>
<evidence type="ECO:0000256" key="2">
    <source>
        <dbReference type="ARBA" id="ARBA00022448"/>
    </source>
</evidence>
<dbReference type="GO" id="GO:0015297">
    <property type="term" value="F:antiporter activity"/>
    <property type="evidence" value="ECO:0007669"/>
    <property type="project" value="InterPro"/>
</dbReference>
<dbReference type="PaxDb" id="166486-ERS852572_01454"/>
<dbReference type="EMBL" id="CYXZ01000009">
    <property type="protein sequence ID" value="CUM99887.1"/>
    <property type="molecule type" value="Genomic_DNA"/>
</dbReference>
<protein>
    <submittedName>
        <fullName evidence="8">Staphylococcal virulence regulator protein A</fullName>
    </submittedName>
</protein>
<feature type="transmembrane region" description="Helical" evidence="7">
    <location>
        <begin position="358"/>
        <end position="380"/>
    </location>
</feature>
<dbReference type="NCBIfam" id="TIGR00797">
    <property type="entry name" value="matE"/>
    <property type="match status" value="1"/>
</dbReference>
<dbReference type="InterPro" id="IPR002528">
    <property type="entry name" value="MATE_fam"/>
</dbReference>
<dbReference type="STRING" id="166486.ERS852572_01454"/>
<evidence type="ECO:0000313" key="8">
    <source>
        <dbReference type="EMBL" id="CUM99887.1"/>
    </source>
</evidence>
<dbReference type="PANTHER" id="PTHR43549:SF2">
    <property type="entry name" value="MULTIDRUG RESISTANCE PROTEIN NORM-RELATED"/>
    <property type="match status" value="1"/>
</dbReference>
<evidence type="ECO:0000256" key="3">
    <source>
        <dbReference type="ARBA" id="ARBA00022475"/>
    </source>
</evidence>
<evidence type="ECO:0000256" key="7">
    <source>
        <dbReference type="SAM" id="Phobius"/>
    </source>
</evidence>
<keyword evidence="4 7" id="KW-0812">Transmembrane</keyword>
<keyword evidence="5 7" id="KW-1133">Transmembrane helix</keyword>
<evidence type="ECO:0000313" key="9">
    <source>
        <dbReference type="Proteomes" id="UP000095350"/>
    </source>
</evidence>
<feature type="transmembrane region" description="Helical" evidence="7">
    <location>
        <begin position="21"/>
        <end position="39"/>
    </location>
</feature>
<feature type="transmembrane region" description="Helical" evidence="7">
    <location>
        <begin position="67"/>
        <end position="87"/>
    </location>
</feature>
<dbReference type="GO" id="GO:0005886">
    <property type="term" value="C:plasma membrane"/>
    <property type="evidence" value="ECO:0007669"/>
    <property type="project" value="UniProtKB-SubCell"/>
</dbReference>
<dbReference type="PIRSF" id="PIRSF006603">
    <property type="entry name" value="DinF"/>
    <property type="match status" value="1"/>
</dbReference>
<dbReference type="Pfam" id="PF01554">
    <property type="entry name" value="MatE"/>
    <property type="match status" value="2"/>
</dbReference>
<keyword evidence="2" id="KW-0813">Transport</keyword>
<feature type="transmembrane region" description="Helical" evidence="7">
    <location>
        <begin position="322"/>
        <end position="338"/>
    </location>
</feature>
<feature type="transmembrane region" description="Helical" evidence="7">
    <location>
        <begin position="141"/>
        <end position="161"/>
    </location>
</feature>
<dbReference type="RefSeq" id="WP_006858212.1">
    <property type="nucleotide sequence ID" value="NZ_CABIYH010000009.1"/>
</dbReference>
<evidence type="ECO:0000256" key="5">
    <source>
        <dbReference type="ARBA" id="ARBA00022989"/>
    </source>
</evidence>
<feature type="transmembrane region" description="Helical" evidence="7">
    <location>
        <begin position="424"/>
        <end position="443"/>
    </location>
</feature>
<feature type="transmembrane region" description="Helical" evidence="7">
    <location>
        <begin position="173"/>
        <end position="193"/>
    </location>
</feature>
<keyword evidence="6 7" id="KW-0472">Membrane</keyword>
<feature type="transmembrane region" description="Helical" evidence="7">
    <location>
        <begin position="99"/>
        <end position="121"/>
    </location>
</feature>
<dbReference type="PANTHER" id="PTHR43549">
    <property type="entry name" value="MULTIDRUG RESISTANCE PROTEIN YPNP-RELATED"/>
    <property type="match status" value="1"/>
</dbReference>
<name>A0A173TD36_9FIRM</name>
<dbReference type="InterPro" id="IPR052031">
    <property type="entry name" value="Membrane_Transporter-Flippase"/>
</dbReference>
<dbReference type="AlphaFoldDB" id="A0A173TD36"/>
<organism evidence="8 9">
    <name type="scientific">Roseburia intestinalis</name>
    <dbReference type="NCBI Taxonomy" id="166486"/>
    <lineage>
        <taxon>Bacteria</taxon>
        <taxon>Bacillati</taxon>
        <taxon>Bacillota</taxon>
        <taxon>Clostridia</taxon>
        <taxon>Lachnospirales</taxon>
        <taxon>Lachnospiraceae</taxon>
        <taxon>Roseburia</taxon>
    </lineage>
</organism>